<dbReference type="Proteomes" id="UP000177912">
    <property type="component" value="Unassembled WGS sequence"/>
</dbReference>
<organism evidence="1 2">
    <name type="scientific">Candidatus Doudnabacteria bacterium RIFCSPHIGHO2_01_FULL_43_23</name>
    <dbReference type="NCBI Taxonomy" id="1817822"/>
    <lineage>
        <taxon>Bacteria</taxon>
        <taxon>Candidatus Doudnaibacteriota</taxon>
    </lineage>
</organism>
<evidence type="ECO:0000313" key="2">
    <source>
        <dbReference type="Proteomes" id="UP000177912"/>
    </source>
</evidence>
<dbReference type="AlphaFoldDB" id="A0A1F5NVK0"/>
<proteinExistence type="predicted"/>
<evidence type="ECO:0000313" key="1">
    <source>
        <dbReference type="EMBL" id="OGE81623.1"/>
    </source>
</evidence>
<comment type="caution">
    <text evidence="1">The sequence shown here is derived from an EMBL/GenBank/DDBJ whole genome shotgun (WGS) entry which is preliminary data.</text>
</comment>
<accession>A0A1F5NVK0</accession>
<sequence>MDRETPPLEKGPEFRDFSEGAFRLYQTITQLGDSIETDDTSKGTVNLMGRMRAETAASLLKELPKELDESMLAFRTKILAECLLGLRNLNSEDVRDKELKEEALNIIEQLKTL</sequence>
<gene>
    <name evidence="1" type="ORF">A2826_01795</name>
</gene>
<dbReference type="STRING" id="1817822.A2826_01795"/>
<reference evidence="1 2" key="1">
    <citation type="journal article" date="2016" name="Nat. Commun.">
        <title>Thousands of microbial genomes shed light on interconnected biogeochemical processes in an aquifer system.</title>
        <authorList>
            <person name="Anantharaman K."/>
            <person name="Brown C.T."/>
            <person name="Hug L.A."/>
            <person name="Sharon I."/>
            <person name="Castelle C.J."/>
            <person name="Probst A.J."/>
            <person name="Thomas B.C."/>
            <person name="Singh A."/>
            <person name="Wilkins M.J."/>
            <person name="Karaoz U."/>
            <person name="Brodie E.L."/>
            <person name="Williams K.H."/>
            <person name="Hubbard S.S."/>
            <person name="Banfield J.F."/>
        </authorList>
    </citation>
    <scope>NUCLEOTIDE SEQUENCE [LARGE SCALE GENOMIC DNA]</scope>
</reference>
<dbReference type="EMBL" id="MFEI01000006">
    <property type="protein sequence ID" value="OGE81623.1"/>
    <property type="molecule type" value="Genomic_DNA"/>
</dbReference>
<name>A0A1F5NVK0_9BACT</name>
<protein>
    <submittedName>
        <fullName evidence="1">Uncharacterized protein</fullName>
    </submittedName>
</protein>